<gene>
    <name evidence="2" type="ORF">BN9_112160</name>
</gene>
<accession>A0A024FUF8</accession>
<keyword evidence="1" id="KW-0732">Signal</keyword>
<keyword evidence="3" id="KW-1185">Reference proteome</keyword>
<name>A0A024FUF8_9STRA</name>
<evidence type="ECO:0008006" key="4">
    <source>
        <dbReference type="Google" id="ProtNLM"/>
    </source>
</evidence>
<dbReference type="SUPFAM" id="SSF50630">
    <property type="entry name" value="Acid proteases"/>
    <property type="match status" value="1"/>
</dbReference>
<dbReference type="Gene3D" id="2.40.70.10">
    <property type="entry name" value="Acid Proteases"/>
    <property type="match status" value="1"/>
</dbReference>
<dbReference type="AlphaFoldDB" id="A0A024FUF8"/>
<organism evidence="2 3">
    <name type="scientific">Albugo candida</name>
    <dbReference type="NCBI Taxonomy" id="65357"/>
    <lineage>
        <taxon>Eukaryota</taxon>
        <taxon>Sar</taxon>
        <taxon>Stramenopiles</taxon>
        <taxon>Oomycota</taxon>
        <taxon>Peronosporomycetes</taxon>
        <taxon>Albuginales</taxon>
        <taxon>Albuginaceae</taxon>
        <taxon>Albugo</taxon>
    </lineage>
</organism>
<dbReference type="EMBL" id="CAIX01000341">
    <property type="protein sequence ID" value="CCI10671.1"/>
    <property type="molecule type" value="Genomic_DNA"/>
</dbReference>
<evidence type="ECO:0000313" key="2">
    <source>
        <dbReference type="EMBL" id="CCI10671.1"/>
    </source>
</evidence>
<comment type="caution">
    <text evidence="2">The sequence shown here is derived from an EMBL/GenBank/DDBJ whole genome shotgun (WGS) entry which is preliminary data.</text>
</comment>
<evidence type="ECO:0000313" key="3">
    <source>
        <dbReference type="Proteomes" id="UP000053237"/>
    </source>
</evidence>
<dbReference type="InParanoid" id="A0A024FUF8"/>
<feature type="signal peptide" evidence="1">
    <location>
        <begin position="1"/>
        <end position="19"/>
    </location>
</feature>
<dbReference type="InterPro" id="IPR021109">
    <property type="entry name" value="Peptidase_aspartic_dom_sf"/>
</dbReference>
<reference evidence="2 3" key="1">
    <citation type="submission" date="2012-05" db="EMBL/GenBank/DDBJ databases">
        <title>Recombination and specialization in a pathogen metapopulation.</title>
        <authorList>
            <person name="Gardiner A."/>
            <person name="Kemen E."/>
            <person name="Schultz-Larsen T."/>
            <person name="MacLean D."/>
            <person name="Van Oosterhout C."/>
            <person name="Jones J.D.G."/>
        </authorList>
    </citation>
    <scope>NUCLEOTIDE SEQUENCE [LARGE SCALE GENOMIC DNA]</scope>
    <source>
        <strain evidence="2 3">Ac Nc2</strain>
    </source>
</reference>
<sequence>MLAGKKLVWLFLAFHYSNASTFNLKLCPFPEPALHWVVTVPERIDDASENSSGGTTLRLTEDDAISLQNSDNVDSYSYHSLSFPAIMAYLDGRPRAAVIIRWFRPSLEPVMEILPHPPGRLNLRTALSMPSTLKKRQYIRYHLLLNGGGGVNDYSIKAEVLLYFGNAHSQFPEAAYEQFKKSIPEGLVDSFTDEIDCDVMSRLKLPTLKFSTDSGQEVFTLSKSNYFLQSPHDGKCFLAVKRSANSKWVIGAALIKTYEIMLMKDDERGHQLFYFNHLISPSNHEINE</sequence>
<evidence type="ECO:0000256" key="1">
    <source>
        <dbReference type="SAM" id="SignalP"/>
    </source>
</evidence>
<proteinExistence type="predicted"/>
<protein>
    <recommendedName>
        <fullName evidence="4">Peptidase A1 domain-containing protein</fullName>
    </recommendedName>
</protein>
<feature type="chain" id="PRO_5001531851" description="Peptidase A1 domain-containing protein" evidence="1">
    <location>
        <begin position="20"/>
        <end position="288"/>
    </location>
</feature>
<dbReference type="Proteomes" id="UP000053237">
    <property type="component" value="Unassembled WGS sequence"/>
</dbReference>